<dbReference type="Proteomes" id="UP001596302">
    <property type="component" value="Unassembled WGS sequence"/>
</dbReference>
<dbReference type="EMBL" id="JBHSQW010000030">
    <property type="protein sequence ID" value="MFC5995364.1"/>
    <property type="molecule type" value="Genomic_DNA"/>
</dbReference>
<comment type="caution">
    <text evidence="1">The sequence shown here is derived from an EMBL/GenBank/DDBJ whole genome shotgun (WGS) entry which is preliminary data.</text>
</comment>
<evidence type="ECO:0000313" key="2">
    <source>
        <dbReference type="Proteomes" id="UP001596302"/>
    </source>
</evidence>
<proteinExistence type="predicted"/>
<dbReference type="RefSeq" id="WP_379585385.1">
    <property type="nucleotide sequence ID" value="NZ_JBHSQW010000030.1"/>
</dbReference>
<accession>A0ABW1J4D4</accession>
<evidence type="ECO:0000313" key="1">
    <source>
        <dbReference type="EMBL" id="MFC5995364.1"/>
    </source>
</evidence>
<reference evidence="2" key="1">
    <citation type="journal article" date="2019" name="Int. J. Syst. Evol. Microbiol.">
        <title>The Global Catalogue of Microorganisms (GCM) 10K type strain sequencing project: providing services to taxonomists for standard genome sequencing and annotation.</title>
        <authorList>
            <consortium name="The Broad Institute Genomics Platform"/>
            <consortium name="The Broad Institute Genome Sequencing Center for Infectious Disease"/>
            <person name="Wu L."/>
            <person name="Ma J."/>
        </authorList>
    </citation>
    <scope>NUCLEOTIDE SEQUENCE [LARGE SCALE GENOMIC DNA]</scope>
    <source>
        <strain evidence="2">CCM 8391</strain>
    </source>
</reference>
<name>A0ABW1J4D4_9PSEU</name>
<sequence>MRLLESGTPGISDAELDAATLQTFGRKRKTKQFVAHLARARSVLQARMHRNTH</sequence>
<keyword evidence="2" id="KW-1185">Reference proteome</keyword>
<organism evidence="1 2">
    <name type="scientific">Pseudonocardia hispaniensis</name>
    <dbReference type="NCBI Taxonomy" id="904933"/>
    <lineage>
        <taxon>Bacteria</taxon>
        <taxon>Bacillati</taxon>
        <taxon>Actinomycetota</taxon>
        <taxon>Actinomycetes</taxon>
        <taxon>Pseudonocardiales</taxon>
        <taxon>Pseudonocardiaceae</taxon>
        <taxon>Pseudonocardia</taxon>
    </lineage>
</organism>
<protein>
    <submittedName>
        <fullName evidence="1">Uncharacterized protein</fullName>
    </submittedName>
</protein>
<gene>
    <name evidence="1" type="ORF">ACFQE5_14210</name>
</gene>